<accession>A0A6J5RYD8</accession>
<feature type="region of interest" description="Disordered" evidence="1">
    <location>
        <begin position="1"/>
        <end position="66"/>
    </location>
</feature>
<feature type="compositionally biased region" description="Polar residues" evidence="1">
    <location>
        <begin position="1"/>
        <end position="22"/>
    </location>
</feature>
<evidence type="ECO:0000256" key="1">
    <source>
        <dbReference type="SAM" id="MobiDB-lite"/>
    </source>
</evidence>
<dbReference type="EMBL" id="LR797264">
    <property type="protein sequence ID" value="CAB4197205.1"/>
    <property type="molecule type" value="Genomic_DNA"/>
</dbReference>
<reference evidence="2" key="1">
    <citation type="submission" date="2020-05" db="EMBL/GenBank/DDBJ databases">
        <authorList>
            <person name="Chiriac C."/>
            <person name="Salcher M."/>
            <person name="Ghai R."/>
            <person name="Kavagutti S V."/>
        </authorList>
    </citation>
    <scope>NUCLEOTIDE SEQUENCE</scope>
</reference>
<protein>
    <submittedName>
        <fullName evidence="2">Uncharacterized protein</fullName>
    </submittedName>
</protein>
<proteinExistence type="predicted"/>
<name>A0A6J5RYD8_9CAUD</name>
<organism evidence="2">
    <name type="scientific">uncultured Caudovirales phage</name>
    <dbReference type="NCBI Taxonomy" id="2100421"/>
    <lineage>
        <taxon>Viruses</taxon>
        <taxon>Duplodnaviria</taxon>
        <taxon>Heunggongvirae</taxon>
        <taxon>Uroviricota</taxon>
        <taxon>Caudoviricetes</taxon>
        <taxon>Peduoviridae</taxon>
        <taxon>Maltschvirus</taxon>
        <taxon>Maltschvirus maltsch</taxon>
    </lineage>
</organism>
<sequence length="66" mass="7120">MAAMPSVTNAMIDNLANKTQKTSAKKKRPMTEAQDIKLDKAEGEGSFKAGSAAHAKETRAEKYKHG</sequence>
<evidence type="ECO:0000313" key="2">
    <source>
        <dbReference type="EMBL" id="CAB4197205.1"/>
    </source>
</evidence>
<gene>
    <name evidence="2" type="ORF">UFOVP1323_6</name>
</gene>
<feature type="compositionally biased region" description="Basic and acidic residues" evidence="1">
    <location>
        <begin position="34"/>
        <end position="45"/>
    </location>
</feature>
<feature type="compositionally biased region" description="Basic and acidic residues" evidence="1">
    <location>
        <begin position="54"/>
        <end position="66"/>
    </location>
</feature>